<name>A0A6B0TSG3_IXORI</name>
<protein>
    <submittedName>
        <fullName evidence="1">Uncharacterized protein</fullName>
    </submittedName>
</protein>
<dbReference type="AlphaFoldDB" id="A0A6B0TSG3"/>
<reference evidence="1" key="1">
    <citation type="submission" date="2019-12" db="EMBL/GenBank/DDBJ databases">
        <title>An insight into the sialome of adult female Ixodes ricinus ticks feeding for 6 days.</title>
        <authorList>
            <person name="Perner J."/>
            <person name="Ribeiro J.M.C."/>
        </authorList>
    </citation>
    <scope>NUCLEOTIDE SEQUENCE</scope>
    <source>
        <strain evidence="1">Semi-engorged</strain>
        <tissue evidence="1">Salivary glands</tissue>
    </source>
</reference>
<dbReference type="EMBL" id="GIFC01000035">
    <property type="protein sequence ID" value="MXU82118.1"/>
    <property type="molecule type" value="Transcribed_RNA"/>
</dbReference>
<accession>A0A6B0TSG3</accession>
<organism evidence="1">
    <name type="scientific">Ixodes ricinus</name>
    <name type="common">Common tick</name>
    <name type="synonym">Acarus ricinus</name>
    <dbReference type="NCBI Taxonomy" id="34613"/>
    <lineage>
        <taxon>Eukaryota</taxon>
        <taxon>Metazoa</taxon>
        <taxon>Ecdysozoa</taxon>
        <taxon>Arthropoda</taxon>
        <taxon>Chelicerata</taxon>
        <taxon>Arachnida</taxon>
        <taxon>Acari</taxon>
        <taxon>Parasitiformes</taxon>
        <taxon>Ixodida</taxon>
        <taxon>Ixodoidea</taxon>
        <taxon>Ixodidae</taxon>
        <taxon>Ixodinae</taxon>
        <taxon>Ixodes</taxon>
    </lineage>
</organism>
<sequence length="66" mass="7127">MPQVALLQTSLGAPVLLQCHVATHRSTTTKATWNHNKPTLQLMSATSYLLQTLPFALLPTATTLPS</sequence>
<proteinExistence type="predicted"/>
<evidence type="ECO:0000313" key="1">
    <source>
        <dbReference type="EMBL" id="MXU82118.1"/>
    </source>
</evidence>